<sequence>MVTTLLFIAIVAIVAWIALSITAGLLVGRSISVADQHERPAAPPRAMSAHVPTH</sequence>
<dbReference type="RefSeq" id="WP_322409988.1">
    <property type="nucleotide sequence ID" value="NZ_CP139779.1"/>
</dbReference>
<evidence type="ECO:0000313" key="2">
    <source>
        <dbReference type="EMBL" id="WQB69861.1"/>
    </source>
</evidence>
<evidence type="ECO:0000256" key="1">
    <source>
        <dbReference type="SAM" id="Phobius"/>
    </source>
</evidence>
<proteinExistence type="predicted"/>
<evidence type="ECO:0000313" key="3">
    <source>
        <dbReference type="Proteomes" id="UP001324533"/>
    </source>
</evidence>
<keyword evidence="3" id="KW-1185">Reference proteome</keyword>
<keyword evidence="1" id="KW-0472">Membrane</keyword>
<reference evidence="2 3" key="1">
    <citation type="submission" date="2023-06" db="EMBL/GenBank/DDBJ databases">
        <title>Rock-solubilizing bacteria, Microbacterium invictum, promotes re-establishment of vegetation in rocky wasteland by accelerating rock bio-weathering and reshaping soil bacterial community.</title>
        <authorList>
            <person name="Liu C."/>
        </authorList>
    </citation>
    <scope>NUCLEOTIDE SEQUENCE [LARGE SCALE GENOMIC DNA]</scope>
    <source>
        <strain evidence="2 3">X-18</strain>
    </source>
</reference>
<gene>
    <name evidence="2" type="ORF">T9R20_14345</name>
</gene>
<accession>A0ABZ0V957</accession>
<keyword evidence="1" id="KW-1133">Transmembrane helix</keyword>
<keyword evidence="1" id="KW-0812">Transmembrane</keyword>
<organism evidence="2 3">
    <name type="scientific">Microbacterium invictum</name>
    <dbReference type="NCBI Taxonomy" id="515415"/>
    <lineage>
        <taxon>Bacteria</taxon>
        <taxon>Bacillati</taxon>
        <taxon>Actinomycetota</taxon>
        <taxon>Actinomycetes</taxon>
        <taxon>Micrococcales</taxon>
        <taxon>Microbacteriaceae</taxon>
        <taxon>Microbacterium</taxon>
    </lineage>
</organism>
<protein>
    <submittedName>
        <fullName evidence="2">Uncharacterized protein</fullName>
    </submittedName>
</protein>
<dbReference type="EMBL" id="CP139779">
    <property type="protein sequence ID" value="WQB69861.1"/>
    <property type="molecule type" value="Genomic_DNA"/>
</dbReference>
<dbReference type="Proteomes" id="UP001324533">
    <property type="component" value="Chromosome"/>
</dbReference>
<feature type="transmembrane region" description="Helical" evidence="1">
    <location>
        <begin position="6"/>
        <end position="27"/>
    </location>
</feature>
<name>A0ABZ0V957_9MICO</name>